<dbReference type="InterPro" id="IPR014284">
    <property type="entry name" value="RNA_pol_sigma-70_dom"/>
</dbReference>
<evidence type="ECO:0000256" key="3">
    <source>
        <dbReference type="ARBA" id="ARBA00023015"/>
    </source>
</evidence>
<evidence type="ECO:0000256" key="6">
    <source>
        <dbReference type="SAM" id="MobiDB-lite"/>
    </source>
</evidence>
<dbReference type="SUPFAM" id="SSF54427">
    <property type="entry name" value="NTF2-like"/>
    <property type="match status" value="1"/>
</dbReference>
<dbReference type="InterPro" id="IPR013324">
    <property type="entry name" value="RNA_pol_sigma_r3/r4-like"/>
</dbReference>
<comment type="subunit">
    <text evidence="2">Interacts transiently with the RNA polymerase catalytic core formed by RpoA, RpoB, RpoC and RpoZ (2 alpha, 1 beta, 1 beta' and 1 omega subunit) to form the RNA polymerase holoenzyme that can initiate transcription.</text>
</comment>
<dbReference type="Pfam" id="PF08281">
    <property type="entry name" value="Sigma70_r4_2"/>
    <property type="match status" value="1"/>
</dbReference>
<evidence type="ECO:0000259" key="7">
    <source>
        <dbReference type="Pfam" id="PF04542"/>
    </source>
</evidence>
<evidence type="ECO:0000259" key="8">
    <source>
        <dbReference type="Pfam" id="PF08281"/>
    </source>
</evidence>
<dbReference type="InterPro" id="IPR032710">
    <property type="entry name" value="NTF2-like_dom_sf"/>
</dbReference>
<dbReference type="InterPro" id="IPR052704">
    <property type="entry name" value="ECF_Sigma-70_Domain"/>
</dbReference>
<evidence type="ECO:0000313" key="10">
    <source>
        <dbReference type="EMBL" id="NKQ58627.1"/>
    </source>
</evidence>
<keyword evidence="4" id="KW-0731">Sigma factor</keyword>
<reference evidence="10 11" key="1">
    <citation type="submission" date="2020-04" db="EMBL/GenBank/DDBJ databases">
        <title>Novel species.</title>
        <authorList>
            <person name="Teo W.F.A."/>
            <person name="Lipun K."/>
            <person name="Srisuk N."/>
            <person name="Duangmal K."/>
        </authorList>
    </citation>
    <scope>NUCLEOTIDE SEQUENCE [LARGE SCALE GENOMIC DNA]</scope>
    <source>
        <strain evidence="10 11">K13G38</strain>
    </source>
</reference>
<comment type="caution">
    <text evidence="10">The sequence shown here is derived from an EMBL/GenBank/DDBJ whole genome shotgun (WGS) entry which is preliminary data.</text>
</comment>
<dbReference type="InterPro" id="IPR036388">
    <property type="entry name" value="WH-like_DNA-bd_sf"/>
</dbReference>
<sequence>MSTSLIRLARSGDEAAFRELADAYRAELHVHCYRMLGSVQDAEDALQETLVAAWRGLASFQERASVRTWLYRIATNRCLNMLRSARRQPANAPFPPGIDLPEPTRLGEVTWLEPYPDAWLPGGGADTAPGPAARYEAKETISLAFVTAIQLLPARQRAVLILRDVLDFPAAEVARLLDTTEQSVTSALKRARATLRNNSPADRTPPPAPDSAAERELVGRFTTALESGDVDGLVSLLADDVRLAMPPMPLEYQGRDLAARFHAALTFRDGRTYRVVPTRANGQLAFGVYLVTPAQPVAQANGLMVLTLAGDTITAMTRFEPTVFGAFGLPSTLPPGLV</sequence>
<dbReference type="InterPro" id="IPR037401">
    <property type="entry name" value="SnoaL-like"/>
</dbReference>
<evidence type="ECO:0000259" key="9">
    <source>
        <dbReference type="Pfam" id="PF12680"/>
    </source>
</evidence>
<dbReference type="SUPFAM" id="SSF88659">
    <property type="entry name" value="Sigma3 and sigma4 domains of RNA polymerase sigma factors"/>
    <property type="match status" value="1"/>
</dbReference>
<keyword evidence="5" id="KW-0804">Transcription</keyword>
<feature type="domain" description="RNA polymerase sigma factor 70 region 4 type 2" evidence="8">
    <location>
        <begin position="144"/>
        <end position="195"/>
    </location>
</feature>
<feature type="domain" description="SnoaL-like" evidence="9">
    <location>
        <begin position="218"/>
        <end position="315"/>
    </location>
</feature>
<comment type="similarity">
    <text evidence="1">Belongs to the sigma-70 factor family. ECF subfamily.</text>
</comment>
<keyword evidence="3" id="KW-0805">Transcription regulation</keyword>
<dbReference type="NCBIfam" id="TIGR02937">
    <property type="entry name" value="sigma70-ECF"/>
    <property type="match status" value="1"/>
</dbReference>
<proteinExistence type="inferred from homology"/>
<gene>
    <name evidence="10" type="ORF">HFP15_37870</name>
</gene>
<dbReference type="Gene3D" id="1.10.10.10">
    <property type="entry name" value="Winged helix-like DNA-binding domain superfamily/Winged helix DNA-binding domain"/>
    <property type="match status" value="1"/>
</dbReference>
<dbReference type="SUPFAM" id="SSF88946">
    <property type="entry name" value="Sigma2 domain of RNA polymerase sigma factors"/>
    <property type="match status" value="1"/>
</dbReference>
<dbReference type="PANTHER" id="PTHR30173">
    <property type="entry name" value="SIGMA 19 FACTOR"/>
    <property type="match status" value="1"/>
</dbReference>
<organism evidence="10 11">
    <name type="scientific">Amycolatopsis acididurans</name>
    <dbReference type="NCBI Taxonomy" id="2724524"/>
    <lineage>
        <taxon>Bacteria</taxon>
        <taxon>Bacillati</taxon>
        <taxon>Actinomycetota</taxon>
        <taxon>Actinomycetes</taxon>
        <taxon>Pseudonocardiales</taxon>
        <taxon>Pseudonocardiaceae</taxon>
        <taxon>Amycolatopsis</taxon>
    </lineage>
</organism>
<feature type="domain" description="RNA polymerase sigma-70 region 2" evidence="7">
    <location>
        <begin position="21"/>
        <end position="87"/>
    </location>
</feature>
<dbReference type="EMBL" id="JAAXLS010000061">
    <property type="protein sequence ID" value="NKQ58627.1"/>
    <property type="molecule type" value="Genomic_DNA"/>
</dbReference>
<dbReference type="RefSeq" id="WP_168522644.1">
    <property type="nucleotide sequence ID" value="NZ_JAAXLS010000061.1"/>
</dbReference>
<evidence type="ECO:0000256" key="2">
    <source>
        <dbReference type="ARBA" id="ARBA00011344"/>
    </source>
</evidence>
<protein>
    <submittedName>
        <fullName evidence="10">Sigma-70 family RNA polymerase sigma factor</fullName>
    </submittedName>
</protein>
<dbReference type="Gene3D" id="3.10.450.50">
    <property type="match status" value="1"/>
</dbReference>
<dbReference type="InterPro" id="IPR007627">
    <property type="entry name" value="RNA_pol_sigma70_r2"/>
</dbReference>
<dbReference type="InterPro" id="IPR014305">
    <property type="entry name" value="RNA_pol_sigma-G_actinobac"/>
</dbReference>
<dbReference type="Pfam" id="PF12680">
    <property type="entry name" value="SnoaL_2"/>
    <property type="match status" value="1"/>
</dbReference>
<dbReference type="Gene3D" id="1.10.1740.10">
    <property type="match status" value="1"/>
</dbReference>
<keyword evidence="11" id="KW-1185">Reference proteome</keyword>
<name>A0ABX1JK49_9PSEU</name>
<dbReference type="CDD" id="cd06171">
    <property type="entry name" value="Sigma70_r4"/>
    <property type="match status" value="1"/>
</dbReference>
<dbReference type="Pfam" id="PF04542">
    <property type="entry name" value="Sigma70_r2"/>
    <property type="match status" value="1"/>
</dbReference>
<feature type="region of interest" description="Disordered" evidence="6">
    <location>
        <begin position="193"/>
        <end position="213"/>
    </location>
</feature>
<dbReference type="Proteomes" id="UP000715441">
    <property type="component" value="Unassembled WGS sequence"/>
</dbReference>
<dbReference type="InterPro" id="IPR013325">
    <property type="entry name" value="RNA_pol_sigma_r2"/>
</dbReference>
<evidence type="ECO:0000256" key="1">
    <source>
        <dbReference type="ARBA" id="ARBA00010641"/>
    </source>
</evidence>
<dbReference type="PANTHER" id="PTHR30173:SF36">
    <property type="entry name" value="ECF RNA POLYMERASE SIGMA FACTOR SIGJ"/>
    <property type="match status" value="1"/>
</dbReference>
<dbReference type="InterPro" id="IPR013249">
    <property type="entry name" value="RNA_pol_sigma70_r4_t2"/>
</dbReference>
<evidence type="ECO:0000256" key="5">
    <source>
        <dbReference type="ARBA" id="ARBA00023163"/>
    </source>
</evidence>
<evidence type="ECO:0000256" key="4">
    <source>
        <dbReference type="ARBA" id="ARBA00023082"/>
    </source>
</evidence>
<dbReference type="NCBIfam" id="NF006089">
    <property type="entry name" value="PRK08241.1"/>
    <property type="match status" value="1"/>
</dbReference>
<evidence type="ECO:0000313" key="11">
    <source>
        <dbReference type="Proteomes" id="UP000715441"/>
    </source>
</evidence>
<accession>A0ABX1JK49</accession>
<dbReference type="NCBIfam" id="TIGR02960">
    <property type="entry name" value="SigX5"/>
    <property type="match status" value="1"/>
</dbReference>